<evidence type="ECO:0000256" key="9">
    <source>
        <dbReference type="ARBA" id="ARBA00023128"/>
    </source>
</evidence>
<reference evidence="13" key="2">
    <citation type="submission" date="2015-03" db="EMBL/GenBank/DDBJ databases">
        <authorList>
            <person name="Murphy D."/>
        </authorList>
    </citation>
    <scope>NUCLEOTIDE SEQUENCE</scope>
</reference>
<evidence type="ECO:0000256" key="3">
    <source>
        <dbReference type="ARBA" id="ARBA00022448"/>
    </source>
</evidence>
<keyword evidence="5 11" id="KW-0812">Transmembrane</keyword>
<accession>A0A0U2DC09</accession>
<dbReference type="Pfam" id="PF00895">
    <property type="entry name" value="ATP-synt_8"/>
    <property type="match status" value="1"/>
</dbReference>
<evidence type="ECO:0000256" key="10">
    <source>
        <dbReference type="ARBA" id="ARBA00023136"/>
    </source>
</evidence>
<comment type="subcellular location">
    <subcellularLocation>
        <location evidence="1 11">Mitochondrion membrane</location>
        <topology evidence="1 11">Single-pass membrane protein</topology>
    </subcellularLocation>
</comment>
<reference evidence="13" key="1">
    <citation type="journal article" date="2015" name="Mitochondrial DNA">
        <title>The complete mitochondrial genome of Conus tulipa (Neogastropoda: Conidae).</title>
        <authorList>
            <person name="Chen P.W."/>
            <person name="Hsiao S.T."/>
            <person name="Huang C.W."/>
            <person name="Chen K.S."/>
            <person name="Tseng C.T."/>
            <person name="Wu W.L."/>
            <person name="Hwang D.F."/>
        </authorList>
    </citation>
    <scope>NUCLEOTIDE SEQUENCE</scope>
</reference>
<evidence type="ECO:0000256" key="6">
    <source>
        <dbReference type="ARBA" id="ARBA00022781"/>
    </source>
</evidence>
<evidence type="ECO:0000256" key="1">
    <source>
        <dbReference type="ARBA" id="ARBA00004304"/>
    </source>
</evidence>
<dbReference type="RefSeq" id="YP_009158736.1">
    <property type="nucleotide sequence ID" value="NC_027518.2"/>
</dbReference>
<evidence type="ECO:0000256" key="11">
    <source>
        <dbReference type="RuleBase" id="RU003661"/>
    </source>
</evidence>
<evidence type="ECO:0000256" key="2">
    <source>
        <dbReference type="ARBA" id="ARBA00008892"/>
    </source>
</evidence>
<evidence type="ECO:0000256" key="7">
    <source>
        <dbReference type="ARBA" id="ARBA00022989"/>
    </source>
</evidence>
<keyword evidence="10 12" id="KW-0472">Membrane</keyword>
<dbReference type="GO" id="GO:0045259">
    <property type="term" value="C:proton-transporting ATP synthase complex"/>
    <property type="evidence" value="ECO:0007669"/>
    <property type="project" value="UniProtKB-KW"/>
</dbReference>
<keyword evidence="8 11" id="KW-0406">Ion transport</keyword>
<evidence type="ECO:0000256" key="8">
    <source>
        <dbReference type="ARBA" id="ARBA00023065"/>
    </source>
</evidence>
<keyword evidence="6 11" id="KW-0375">Hydrogen ion transport</keyword>
<dbReference type="InterPro" id="IPR001421">
    <property type="entry name" value="ATP8_metazoa"/>
</dbReference>
<dbReference type="AlphaFoldDB" id="A0A0U2DC09"/>
<feature type="transmembrane region" description="Helical" evidence="12">
    <location>
        <begin position="6"/>
        <end position="29"/>
    </location>
</feature>
<dbReference type="CTD" id="4509"/>
<dbReference type="EMBL" id="KR006970">
    <property type="protein sequence ID" value="AKO90143.1"/>
    <property type="molecule type" value="Genomic_DNA"/>
</dbReference>
<geneLocation type="mitochondrion" evidence="13"/>
<keyword evidence="3 11" id="KW-0813">Transport</keyword>
<evidence type="ECO:0000256" key="4">
    <source>
        <dbReference type="ARBA" id="ARBA00022547"/>
    </source>
</evidence>
<proteinExistence type="inferred from homology"/>
<comment type="similarity">
    <text evidence="2 11">Belongs to the ATPase protein 8 family.</text>
</comment>
<name>A0A0U2DC09_CONTU</name>
<dbReference type="GeneID" id="25021001"/>
<protein>
    <recommendedName>
        <fullName evidence="11">ATP synthase complex subunit 8</fullName>
    </recommendedName>
</protein>
<keyword evidence="4 11" id="KW-0138">CF(0)</keyword>
<evidence type="ECO:0000313" key="13">
    <source>
        <dbReference type="EMBL" id="AKO90143.1"/>
    </source>
</evidence>
<sequence length="53" mass="6336">MPQLSPLNWILLFILFWATVLSISILVWWSSKTMFSSKSSVYADLKKENKWNW</sequence>
<organism evidence="13">
    <name type="scientific">Conus tulipa</name>
    <name type="common">Fish-hunting cone snail</name>
    <name type="synonym">Tulip cone</name>
    <dbReference type="NCBI Taxonomy" id="6495"/>
    <lineage>
        <taxon>Eukaryota</taxon>
        <taxon>Metazoa</taxon>
        <taxon>Spiralia</taxon>
        <taxon>Lophotrochozoa</taxon>
        <taxon>Mollusca</taxon>
        <taxon>Gastropoda</taxon>
        <taxon>Caenogastropoda</taxon>
        <taxon>Neogastropoda</taxon>
        <taxon>Conoidea</taxon>
        <taxon>Conidae</taxon>
        <taxon>Conus</taxon>
        <taxon>Gastridium</taxon>
    </lineage>
</organism>
<gene>
    <name evidence="13" type="primary">ATP8</name>
</gene>
<evidence type="ECO:0000256" key="12">
    <source>
        <dbReference type="SAM" id="Phobius"/>
    </source>
</evidence>
<evidence type="ECO:0000256" key="5">
    <source>
        <dbReference type="ARBA" id="ARBA00022692"/>
    </source>
</evidence>
<dbReference type="GO" id="GO:0015986">
    <property type="term" value="P:proton motive force-driven ATP synthesis"/>
    <property type="evidence" value="ECO:0007669"/>
    <property type="project" value="InterPro"/>
</dbReference>
<dbReference type="GO" id="GO:0031966">
    <property type="term" value="C:mitochondrial membrane"/>
    <property type="evidence" value="ECO:0007669"/>
    <property type="project" value="UniProtKB-SubCell"/>
</dbReference>
<keyword evidence="9 11" id="KW-0496">Mitochondrion</keyword>
<keyword evidence="7 12" id="KW-1133">Transmembrane helix</keyword>
<dbReference type="GO" id="GO:0015078">
    <property type="term" value="F:proton transmembrane transporter activity"/>
    <property type="evidence" value="ECO:0007669"/>
    <property type="project" value="InterPro"/>
</dbReference>